<reference evidence="5" key="1">
    <citation type="submission" date="2020-07" db="EMBL/GenBank/DDBJ databases">
        <title>Huge and variable diversity of episymbiotic CPR bacteria and DPANN archaea in groundwater ecosystems.</title>
        <authorList>
            <person name="He C.Y."/>
            <person name="Keren R."/>
            <person name="Whittaker M."/>
            <person name="Farag I.F."/>
            <person name="Doudna J."/>
            <person name="Cate J.H.D."/>
            <person name="Banfield J.F."/>
        </authorList>
    </citation>
    <scope>NUCLEOTIDE SEQUENCE</scope>
    <source>
        <strain evidence="5">NC_groundwater_672_Ag_B-0.1um_62_36</strain>
    </source>
</reference>
<feature type="domain" description="ABC transporter" evidence="4">
    <location>
        <begin position="2"/>
        <end position="238"/>
    </location>
</feature>
<evidence type="ECO:0000256" key="1">
    <source>
        <dbReference type="ARBA" id="ARBA00022448"/>
    </source>
</evidence>
<gene>
    <name evidence="5" type="ORF">HYY20_08535</name>
</gene>
<dbReference type="SMART" id="SM00382">
    <property type="entry name" value="AAA"/>
    <property type="match status" value="1"/>
</dbReference>
<dbReference type="InterPro" id="IPR003593">
    <property type="entry name" value="AAA+_ATPase"/>
</dbReference>
<dbReference type="PROSITE" id="PS00211">
    <property type="entry name" value="ABC_TRANSPORTER_1"/>
    <property type="match status" value="1"/>
</dbReference>
<evidence type="ECO:0000256" key="3">
    <source>
        <dbReference type="ARBA" id="ARBA00022840"/>
    </source>
</evidence>
<dbReference type="GO" id="GO:0005524">
    <property type="term" value="F:ATP binding"/>
    <property type="evidence" value="ECO:0007669"/>
    <property type="project" value="UniProtKB-KW"/>
</dbReference>
<dbReference type="Proteomes" id="UP000769766">
    <property type="component" value="Unassembled WGS sequence"/>
</dbReference>
<evidence type="ECO:0000256" key="2">
    <source>
        <dbReference type="ARBA" id="ARBA00022741"/>
    </source>
</evidence>
<dbReference type="PROSITE" id="PS50893">
    <property type="entry name" value="ABC_TRANSPORTER_2"/>
    <property type="match status" value="1"/>
</dbReference>
<dbReference type="PANTHER" id="PTHR43023:SF6">
    <property type="entry name" value="INTERMEMBRANE PHOSPHOLIPID TRANSPORT SYSTEM ATP-BINDING PROTEIN MLAF"/>
    <property type="match status" value="1"/>
</dbReference>
<keyword evidence="3 5" id="KW-0067">ATP-binding</keyword>
<dbReference type="InterPro" id="IPR027417">
    <property type="entry name" value="P-loop_NTPase"/>
</dbReference>
<proteinExistence type="predicted"/>
<dbReference type="CDD" id="cd03261">
    <property type="entry name" value="ABC_Org_Solvent_Resistant"/>
    <property type="match status" value="1"/>
</dbReference>
<dbReference type="AlphaFoldDB" id="A0A932FYY1"/>
<dbReference type="Pfam" id="PF00005">
    <property type="entry name" value="ABC_tran"/>
    <property type="match status" value="1"/>
</dbReference>
<keyword evidence="1" id="KW-0813">Transport</keyword>
<comment type="caution">
    <text evidence="5">The sequence shown here is derived from an EMBL/GenBank/DDBJ whole genome shotgun (WGS) entry which is preliminary data.</text>
</comment>
<dbReference type="InterPro" id="IPR017871">
    <property type="entry name" value="ABC_transporter-like_CS"/>
</dbReference>
<dbReference type="Gene3D" id="3.40.50.300">
    <property type="entry name" value="P-loop containing nucleotide triphosphate hydrolases"/>
    <property type="match status" value="1"/>
</dbReference>
<dbReference type="InterPro" id="IPR003439">
    <property type="entry name" value="ABC_transporter-like_ATP-bd"/>
</dbReference>
<evidence type="ECO:0000313" key="5">
    <source>
        <dbReference type="EMBL" id="MBI2876914.1"/>
    </source>
</evidence>
<evidence type="ECO:0000313" key="6">
    <source>
        <dbReference type="Proteomes" id="UP000769766"/>
    </source>
</evidence>
<dbReference type="SUPFAM" id="SSF52540">
    <property type="entry name" value="P-loop containing nucleoside triphosphate hydrolases"/>
    <property type="match status" value="1"/>
</dbReference>
<keyword evidence="2" id="KW-0547">Nucleotide-binding</keyword>
<name>A0A932FYY1_UNCTE</name>
<accession>A0A932FYY1</accession>
<organism evidence="5 6">
    <name type="scientific">Tectimicrobiota bacterium</name>
    <dbReference type="NCBI Taxonomy" id="2528274"/>
    <lineage>
        <taxon>Bacteria</taxon>
        <taxon>Pseudomonadati</taxon>
        <taxon>Nitrospinota/Tectimicrobiota group</taxon>
        <taxon>Candidatus Tectimicrobiota</taxon>
    </lineage>
</organism>
<evidence type="ECO:0000259" key="4">
    <source>
        <dbReference type="PROSITE" id="PS50893"/>
    </source>
</evidence>
<dbReference type="EMBL" id="JACPRF010000258">
    <property type="protein sequence ID" value="MBI2876914.1"/>
    <property type="molecule type" value="Genomic_DNA"/>
</dbReference>
<dbReference type="PANTHER" id="PTHR43023">
    <property type="entry name" value="PROTEIN TRIGALACTOSYLDIACYLGLYCEROL 3, CHLOROPLASTIC"/>
    <property type="match status" value="1"/>
</dbReference>
<dbReference type="GO" id="GO:0016887">
    <property type="term" value="F:ATP hydrolysis activity"/>
    <property type="evidence" value="ECO:0007669"/>
    <property type="project" value="InterPro"/>
</dbReference>
<protein>
    <submittedName>
        <fullName evidence="5">ABC transporter ATP-binding protein</fullName>
    </submittedName>
</protein>
<sequence length="268" mass="29249">MIEIIELHKSFGENHVLRGVNLEIPTGESMVIIGGSGTGKSILLKHIIGLMKPDSGTVRVDGKAIPDLKETELDEMRKRFGMLFQAGALFDSLTVKDNVAFPLREHTHLSEEEIEARVQEKLEIVGLAGTGDLMPAELSGGMRKRAALARAIVMDPEILLFDEPTTGLDPILSDAINDLIVEMNHRLKVTSVTITHDMPSAYKIADRLAMLYEGRIIEIGTPEEIQNTQNPIVRQFITGSSVGPIKAVEPLHPPVGTRHRASRSGAGL</sequence>